<evidence type="ECO:0000256" key="1">
    <source>
        <dbReference type="SAM" id="SignalP"/>
    </source>
</evidence>
<dbReference type="InterPro" id="IPR007730">
    <property type="entry name" value="SPOR-like_dom"/>
</dbReference>
<dbReference type="EMBL" id="CACVAV010000275">
    <property type="protein sequence ID" value="CAA6817525.1"/>
    <property type="molecule type" value="Genomic_DNA"/>
</dbReference>
<accession>A0A6S6TE91</accession>
<protein>
    <recommendedName>
        <fullName evidence="2">SPOR domain-containing protein</fullName>
    </recommendedName>
</protein>
<proteinExistence type="predicted"/>
<gene>
    <name evidence="3" type="ORF">HELGO_WM19270</name>
</gene>
<dbReference type="PROSITE" id="PS51257">
    <property type="entry name" value="PROKAR_LIPOPROTEIN"/>
    <property type="match status" value="1"/>
</dbReference>
<organism evidence="3">
    <name type="scientific">uncultured Thiotrichaceae bacterium</name>
    <dbReference type="NCBI Taxonomy" id="298394"/>
    <lineage>
        <taxon>Bacteria</taxon>
        <taxon>Pseudomonadati</taxon>
        <taxon>Pseudomonadota</taxon>
        <taxon>Gammaproteobacteria</taxon>
        <taxon>Thiotrichales</taxon>
        <taxon>Thiotrichaceae</taxon>
        <taxon>environmental samples</taxon>
    </lineage>
</organism>
<dbReference type="SUPFAM" id="SSF110997">
    <property type="entry name" value="Sporulation related repeat"/>
    <property type="match status" value="1"/>
</dbReference>
<name>A0A6S6TE91_9GAMM</name>
<dbReference type="Gene3D" id="3.30.70.1070">
    <property type="entry name" value="Sporulation related repeat"/>
    <property type="match status" value="1"/>
</dbReference>
<feature type="signal peptide" evidence="1">
    <location>
        <begin position="1"/>
        <end position="18"/>
    </location>
</feature>
<reference evidence="3" key="1">
    <citation type="submission" date="2020-01" db="EMBL/GenBank/DDBJ databases">
        <authorList>
            <person name="Meier V. D."/>
            <person name="Meier V D."/>
        </authorList>
    </citation>
    <scope>NUCLEOTIDE SEQUENCE</scope>
    <source>
        <strain evidence="3">HLG_WM_MAG_08</strain>
    </source>
</reference>
<evidence type="ECO:0000259" key="2">
    <source>
        <dbReference type="PROSITE" id="PS51724"/>
    </source>
</evidence>
<feature type="domain" description="SPOR" evidence="2">
    <location>
        <begin position="205"/>
        <end position="280"/>
    </location>
</feature>
<evidence type="ECO:0000313" key="3">
    <source>
        <dbReference type="EMBL" id="CAA6817525.1"/>
    </source>
</evidence>
<feature type="chain" id="PRO_5028402359" description="SPOR domain-containing protein" evidence="1">
    <location>
        <begin position="19"/>
        <end position="280"/>
    </location>
</feature>
<keyword evidence="1" id="KW-0732">Signal</keyword>
<dbReference type="InterPro" id="IPR036680">
    <property type="entry name" value="SPOR-like_sf"/>
</dbReference>
<dbReference type="AlphaFoldDB" id="A0A6S6TE91"/>
<dbReference type="PROSITE" id="PS51724">
    <property type="entry name" value="SPOR"/>
    <property type="match status" value="1"/>
</dbReference>
<sequence length="280" mass="28546">MRHAIRTTLLLSSTALFAAACTNMPMEGQNTAYNTGGYNTTPAPTANVPEAGPLSATAPAVNNTPLVAANVPVATAPQNIPVATVPQVPVPAATNYNPVAATSNNNAYGTYAAAPAQTTPTYSNPPANTVVDYSQPQNTANNSYTNYGTGNAAAPTNTAAANPAVTNYYPDNTNYDTYANNNAGNNGDSYTNTGNTSASGGYNTASATGSSAIQIFASGSQAKAEQISQNIRSQGLPAVVDVVNGLYKVRVPYPDAGAARANLIRVRQASGEAGAFVTTR</sequence>
<dbReference type="GO" id="GO:0042834">
    <property type="term" value="F:peptidoglycan binding"/>
    <property type="evidence" value="ECO:0007669"/>
    <property type="project" value="InterPro"/>
</dbReference>
<dbReference type="Pfam" id="PF05036">
    <property type="entry name" value="SPOR"/>
    <property type="match status" value="1"/>
</dbReference>